<accession>A0A238WRE6</accession>
<sequence length="80" mass="8825">MLTWHKDGRPAEEPADPTGQTFTRDDLDVADDPRPVSPARPPARIGDAESHISTDGHRENDETPQPTATRPLIELVSESR</sequence>
<gene>
    <name evidence="2" type="ORF">SAMN06264365_102832</name>
</gene>
<feature type="region of interest" description="Disordered" evidence="1">
    <location>
        <begin position="1"/>
        <end position="80"/>
    </location>
</feature>
<protein>
    <submittedName>
        <fullName evidence="2">Uncharacterized protein</fullName>
    </submittedName>
</protein>
<organism evidence="2 3">
    <name type="scientific">Actinoplanes regularis</name>
    <dbReference type="NCBI Taxonomy" id="52697"/>
    <lineage>
        <taxon>Bacteria</taxon>
        <taxon>Bacillati</taxon>
        <taxon>Actinomycetota</taxon>
        <taxon>Actinomycetes</taxon>
        <taxon>Micromonosporales</taxon>
        <taxon>Micromonosporaceae</taxon>
        <taxon>Actinoplanes</taxon>
    </lineage>
</organism>
<feature type="compositionally biased region" description="Basic and acidic residues" evidence="1">
    <location>
        <begin position="46"/>
        <end position="61"/>
    </location>
</feature>
<evidence type="ECO:0000313" key="3">
    <source>
        <dbReference type="Proteomes" id="UP000198415"/>
    </source>
</evidence>
<feature type="compositionally biased region" description="Basic and acidic residues" evidence="1">
    <location>
        <begin position="23"/>
        <end position="34"/>
    </location>
</feature>
<dbReference type="RefSeq" id="WP_089292574.1">
    <property type="nucleotide sequence ID" value="NZ_BOMU01000017.1"/>
</dbReference>
<dbReference type="EMBL" id="FZNR01000002">
    <property type="protein sequence ID" value="SNR49092.1"/>
    <property type="molecule type" value="Genomic_DNA"/>
</dbReference>
<feature type="compositionally biased region" description="Basic and acidic residues" evidence="1">
    <location>
        <begin position="1"/>
        <end position="12"/>
    </location>
</feature>
<name>A0A238WRE6_9ACTN</name>
<dbReference type="Proteomes" id="UP000198415">
    <property type="component" value="Unassembled WGS sequence"/>
</dbReference>
<keyword evidence="3" id="KW-1185">Reference proteome</keyword>
<evidence type="ECO:0000313" key="2">
    <source>
        <dbReference type="EMBL" id="SNR49092.1"/>
    </source>
</evidence>
<reference evidence="2 3" key="1">
    <citation type="submission" date="2017-06" db="EMBL/GenBank/DDBJ databases">
        <authorList>
            <person name="Kim H.J."/>
            <person name="Triplett B.A."/>
        </authorList>
    </citation>
    <scope>NUCLEOTIDE SEQUENCE [LARGE SCALE GENOMIC DNA]</scope>
    <source>
        <strain evidence="2 3">DSM 43151</strain>
    </source>
</reference>
<proteinExistence type="predicted"/>
<dbReference type="AlphaFoldDB" id="A0A238WRE6"/>
<evidence type="ECO:0000256" key="1">
    <source>
        <dbReference type="SAM" id="MobiDB-lite"/>
    </source>
</evidence>